<dbReference type="AlphaFoldDB" id="A0AAP0KMX6"/>
<organism evidence="1 2">
    <name type="scientific">Stephania japonica</name>
    <dbReference type="NCBI Taxonomy" id="461633"/>
    <lineage>
        <taxon>Eukaryota</taxon>
        <taxon>Viridiplantae</taxon>
        <taxon>Streptophyta</taxon>
        <taxon>Embryophyta</taxon>
        <taxon>Tracheophyta</taxon>
        <taxon>Spermatophyta</taxon>
        <taxon>Magnoliopsida</taxon>
        <taxon>Ranunculales</taxon>
        <taxon>Menispermaceae</taxon>
        <taxon>Menispermoideae</taxon>
        <taxon>Cissampelideae</taxon>
        <taxon>Stephania</taxon>
    </lineage>
</organism>
<evidence type="ECO:0000313" key="2">
    <source>
        <dbReference type="Proteomes" id="UP001417504"/>
    </source>
</evidence>
<keyword evidence="2" id="KW-1185">Reference proteome</keyword>
<sequence>MKFGHHVEISDSIKTLDVLVILATINTSFVKAVFDLGKFWIFEEVLEIF</sequence>
<evidence type="ECO:0000313" key="1">
    <source>
        <dbReference type="EMBL" id="KAK9155518.1"/>
    </source>
</evidence>
<proteinExistence type="predicted"/>
<name>A0AAP0KMX6_9MAGN</name>
<dbReference type="EMBL" id="JBBNAE010000001">
    <property type="protein sequence ID" value="KAK9155518.1"/>
    <property type="molecule type" value="Genomic_DNA"/>
</dbReference>
<comment type="caution">
    <text evidence="1">The sequence shown here is derived from an EMBL/GenBank/DDBJ whole genome shotgun (WGS) entry which is preliminary data.</text>
</comment>
<protein>
    <submittedName>
        <fullName evidence="1">Uncharacterized protein</fullName>
    </submittedName>
</protein>
<reference evidence="1 2" key="1">
    <citation type="submission" date="2024-01" db="EMBL/GenBank/DDBJ databases">
        <title>Genome assemblies of Stephania.</title>
        <authorList>
            <person name="Yang L."/>
        </authorList>
    </citation>
    <scope>NUCLEOTIDE SEQUENCE [LARGE SCALE GENOMIC DNA]</scope>
    <source>
        <strain evidence="1">QJT</strain>
        <tissue evidence="1">Leaf</tissue>
    </source>
</reference>
<dbReference type="Proteomes" id="UP001417504">
    <property type="component" value="Unassembled WGS sequence"/>
</dbReference>
<accession>A0AAP0KMX6</accession>
<gene>
    <name evidence="1" type="ORF">Sjap_002998</name>
</gene>